<proteinExistence type="inferred from homology"/>
<evidence type="ECO:0000313" key="15">
    <source>
        <dbReference type="Proteomes" id="UP000245212"/>
    </source>
</evidence>
<reference evidence="15" key="1">
    <citation type="submission" date="2018-05" db="EMBL/GenBank/DDBJ databases">
        <authorList>
            <person name="Li Y."/>
        </authorList>
    </citation>
    <scope>NUCLEOTIDE SEQUENCE [LARGE SCALE GENOMIC DNA]</scope>
    <source>
        <strain evidence="15">3d-2-2</strain>
    </source>
</reference>
<evidence type="ECO:0000256" key="1">
    <source>
        <dbReference type="ARBA" id="ARBA00002442"/>
    </source>
</evidence>
<evidence type="ECO:0000256" key="9">
    <source>
        <dbReference type="ARBA" id="ARBA00022748"/>
    </source>
</evidence>
<evidence type="ECO:0000256" key="10">
    <source>
        <dbReference type="ARBA" id="ARBA00022989"/>
    </source>
</evidence>
<dbReference type="PRINTS" id="PR01414">
    <property type="entry name" value="CCMBBIOGNSIS"/>
</dbReference>
<evidence type="ECO:0000256" key="6">
    <source>
        <dbReference type="ARBA" id="ARBA00022475"/>
    </source>
</evidence>
<comment type="function">
    <text evidence="1 12">Required for the export of heme to the periplasm for the biogenesis of c-type cytochromes.</text>
</comment>
<feature type="transmembrane region" description="Helical" evidence="13">
    <location>
        <begin position="30"/>
        <end position="48"/>
    </location>
</feature>
<keyword evidence="8 13" id="KW-0812">Transmembrane</keyword>
<dbReference type="InterPro" id="IPR026031">
    <property type="entry name" value="Cyt_c_CcmB_bac"/>
</dbReference>
<comment type="similarity">
    <text evidence="3 12">Belongs to the CcmB/CycW/HelB family.</text>
</comment>
<keyword evidence="10 13" id="KW-1133">Transmembrane helix</keyword>
<dbReference type="InterPro" id="IPR003544">
    <property type="entry name" value="Cyt_c_biogenesis_CcmB"/>
</dbReference>
<comment type="caution">
    <text evidence="14">The sequence shown here is derived from an EMBL/GenBank/DDBJ whole genome shotgun (WGS) entry which is preliminary data.</text>
</comment>
<evidence type="ECO:0000256" key="8">
    <source>
        <dbReference type="ARBA" id="ARBA00022692"/>
    </source>
</evidence>
<feature type="transmembrane region" description="Helical" evidence="13">
    <location>
        <begin position="169"/>
        <end position="193"/>
    </location>
</feature>
<feature type="transmembrane region" description="Helical" evidence="13">
    <location>
        <begin position="202"/>
        <end position="228"/>
    </location>
</feature>
<dbReference type="PANTHER" id="PTHR30070:SF1">
    <property type="entry name" value="CYTOCHROME C BIOGENESIS B-RELATED"/>
    <property type="match status" value="1"/>
</dbReference>
<keyword evidence="9 12" id="KW-0201">Cytochrome c-type biogenesis</keyword>
<dbReference type="GO" id="GO:1903607">
    <property type="term" value="P:cytochrome c biosynthetic process"/>
    <property type="evidence" value="ECO:0007669"/>
    <property type="project" value="TreeGrafter"/>
</dbReference>
<dbReference type="Proteomes" id="UP000245212">
    <property type="component" value="Unassembled WGS sequence"/>
</dbReference>
<feature type="transmembrane region" description="Helical" evidence="13">
    <location>
        <begin position="99"/>
        <end position="126"/>
    </location>
</feature>
<dbReference type="AlphaFoldDB" id="A0A2V1JYC7"/>
<name>A0A2V1JYC7_9BURK</name>
<dbReference type="PIRSF" id="PIRSF002764">
    <property type="entry name" value="CcmB"/>
    <property type="match status" value="1"/>
</dbReference>
<evidence type="ECO:0000256" key="12">
    <source>
        <dbReference type="PIRNR" id="PIRNR002764"/>
    </source>
</evidence>
<evidence type="ECO:0000256" key="2">
    <source>
        <dbReference type="ARBA" id="ARBA00004429"/>
    </source>
</evidence>
<dbReference type="RefSeq" id="WP_109063114.1">
    <property type="nucleotide sequence ID" value="NZ_QETA01000008.1"/>
</dbReference>
<dbReference type="NCBIfam" id="TIGR01190">
    <property type="entry name" value="ccmB"/>
    <property type="match status" value="1"/>
</dbReference>
<evidence type="ECO:0000313" key="14">
    <source>
        <dbReference type="EMBL" id="PWF21307.1"/>
    </source>
</evidence>
<comment type="subcellular location">
    <subcellularLocation>
        <location evidence="2">Cell inner membrane</location>
        <topology evidence="2">Multi-pass membrane protein</topology>
    </subcellularLocation>
</comment>
<evidence type="ECO:0000256" key="4">
    <source>
        <dbReference type="ARBA" id="ARBA00016452"/>
    </source>
</evidence>
<dbReference type="GO" id="GO:0005886">
    <property type="term" value="C:plasma membrane"/>
    <property type="evidence" value="ECO:0007669"/>
    <property type="project" value="UniProtKB-SubCell"/>
</dbReference>
<dbReference type="GO" id="GO:0017004">
    <property type="term" value="P:cytochrome complex assembly"/>
    <property type="evidence" value="ECO:0007669"/>
    <property type="project" value="UniProtKB-KW"/>
</dbReference>
<evidence type="ECO:0000256" key="7">
    <source>
        <dbReference type="ARBA" id="ARBA00022519"/>
    </source>
</evidence>
<evidence type="ECO:0000256" key="3">
    <source>
        <dbReference type="ARBA" id="ARBA00010544"/>
    </source>
</evidence>
<evidence type="ECO:0000256" key="11">
    <source>
        <dbReference type="ARBA" id="ARBA00023136"/>
    </source>
</evidence>
<feature type="transmembrane region" description="Helical" evidence="13">
    <location>
        <begin position="55"/>
        <end position="79"/>
    </location>
</feature>
<evidence type="ECO:0000256" key="13">
    <source>
        <dbReference type="SAM" id="Phobius"/>
    </source>
</evidence>
<keyword evidence="11 12" id="KW-0472">Membrane</keyword>
<dbReference type="Pfam" id="PF03379">
    <property type="entry name" value="CcmB"/>
    <property type="match status" value="1"/>
</dbReference>
<keyword evidence="5 12" id="KW-0813">Transport</keyword>
<keyword evidence="7 12" id="KW-0997">Cell inner membrane</keyword>
<keyword evidence="6 12" id="KW-1003">Cell membrane</keyword>
<gene>
    <name evidence="14" type="primary">ccmB</name>
    <name evidence="14" type="ORF">DD235_15655</name>
</gene>
<keyword evidence="15" id="KW-1185">Reference proteome</keyword>
<evidence type="ECO:0000256" key="5">
    <source>
        <dbReference type="ARBA" id="ARBA00022448"/>
    </source>
</evidence>
<organism evidence="14 15">
    <name type="scientific">Corticimicrobacter populi</name>
    <dbReference type="NCBI Taxonomy" id="2175229"/>
    <lineage>
        <taxon>Bacteria</taxon>
        <taxon>Pseudomonadati</taxon>
        <taxon>Pseudomonadota</taxon>
        <taxon>Betaproteobacteria</taxon>
        <taxon>Burkholderiales</taxon>
        <taxon>Alcaligenaceae</taxon>
        <taxon>Corticimicrobacter</taxon>
    </lineage>
</organism>
<feature type="transmembrane region" description="Helical" evidence="13">
    <location>
        <begin position="138"/>
        <end position="163"/>
    </location>
</feature>
<sequence>MQAGSNTYGGLFRAVLQRDLLLVWRNRMDAVTTLGFLVVVASLFPLGIGADPARLVAIGPGVIWVAALLSVLLSLPRLFAQDHDNGTLEQLSLSGEPAVLWVMAKLLAFWLGACLPVILAAPLLALWFQLPANAWPALLGGLLLGTPVLAMLGAIGAALTLGLRNGGMLLGLLVLPLYIPVLIFGAGAVEAVLSGVGARAHLLLLGGICAATLALAPWACAASLNIAMES</sequence>
<dbReference type="EMBL" id="QETA01000008">
    <property type="protein sequence ID" value="PWF21307.1"/>
    <property type="molecule type" value="Genomic_DNA"/>
</dbReference>
<dbReference type="PANTHER" id="PTHR30070">
    <property type="entry name" value="HEME EXPORTER PROTEIN B"/>
    <property type="match status" value="1"/>
</dbReference>
<accession>A0A2V1JYC7</accession>
<protein>
    <recommendedName>
        <fullName evidence="4 12">Heme exporter protein B</fullName>
    </recommendedName>
</protein>
<dbReference type="GO" id="GO:0015232">
    <property type="term" value="F:heme transmembrane transporter activity"/>
    <property type="evidence" value="ECO:0007669"/>
    <property type="project" value="InterPro"/>
</dbReference>